<accession>A0A449B2C3</accession>
<dbReference type="Proteomes" id="UP000290985">
    <property type="component" value="Chromosome"/>
</dbReference>
<evidence type="ECO:0000313" key="3">
    <source>
        <dbReference type="Proteomes" id="UP000290985"/>
    </source>
</evidence>
<dbReference type="NCBIfam" id="NF045835">
    <property type="entry name" value="P60_lipo"/>
    <property type="match status" value="1"/>
</dbReference>
<dbReference type="EMBL" id="LR215036">
    <property type="protein sequence ID" value="VEU74733.1"/>
    <property type="molecule type" value="Genomic_DNA"/>
</dbReference>
<keyword evidence="3" id="KW-1185">Reference proteome</keyword>
<sequence>MNKSKLLKFILPAIVVSSTFGVAASCSPTANTPQRNKQENELSNANLAQLAEGFWLKSTLGNLYKTTQNSLLENQSFLNDAYSAYKTYLNNLQISDPFSLYKSLTQWKNQALFSENELKVLNNQTNDLFSVNAVPNLEQFKILFNKDKTDVAFNINKLLLVKKYFEINTENDLKIVNKDSYNTNKDKYDLNEFNLIDYVLKTKIAQLWSYSSDTANDIFSNVSRTINNISDYNELLKNKNQALKIATPDLIFNNSSFEKSLGGYQGLSSSLNEYSLNTGTSYLLQQNNSANLSGFYDLVNNKLVPVNETGVLNESIKVTNDNKKIKVSYLNLIAPIAKEITKENKTEKILSFEKTPYFAKLDTLKIYLAIFGGETLYKSSRKAFIDLGNKISFENEIIKEKLKGLDFVK</sequence>
<feature type="chain" id="PRO_5019340272" description="P60-like lipoprotein" evidence="1">
    <location>
        <begin position="24"/>
        <end position="409"/>
    </location>
</feature>
<gene>
    <name evidence="2" type="ORF">NCTC10181_00593</name>
</gene>
<name>A0A449B2C3_9BACT</name>
<dbReference type="OrthoDB" id="395342at2"/>
<dbReference type="AlphaFoldDB" id="A0A449B2C3"/>
<reference evidence="2 3" key="1">
    <citation type="submission" date="2019-01" db="EMBL/GenBank/DDBJ databases">
        <authorList>
            <consortium name="Pathogen Informatics"/>
        </authorList>
    </citation>
    <scope>NUCLEOTIDE SEQUENCE [LARGE SCALE GENOMIC DNA]</scope>
    <source>
        <strain evidence="2 3">NCTC10181</strain>
    </source>
</reference>
<evidence type="ECO:0000256" key="1">
    <source>
        <dbReference type="SAM" id="SignalP"/>
    </source>
</evidence>
<organism evidence="2 3">
    <name type="scientific">Mycoplasmopsis citelli</name>
    <dbReference type="NCBI Taxonomy" id="171281"/>
    <lineage>
        <taxon>Bacteria</taxon>
        <taxon>Bacillati</taxon>
        <taxon>Mycoplasmatota</taxon>
        <taxon>Mycoplasmoidales</taxon>
        <taxon>Metamycoplasmataceae</taxon>
        <taxon>Mycoplasmopsis</taxon>
    </lineage>
</organism>
<evidence type="ECO:0008006" key="4">
    <source>
        <dbReference type="Google" id="ProtNLM"/>
    </source>
</evidence>
<evidence type="ECO:0000313" key="2">
    <source>
        <dbReference type="EMBL" id="VEU74733.1"/>
    </source>
</evidence>
<proteinExistence type="predicted"/>
<protein>
    <recommendedName>
        <fullName evidence="4">P60-like lipoprotein</fullName>
    </recommendedName>
</protein>
<keyword evidence="1" id="KW-0732">Signal</keyword>
<dbReference type="KEGG" id="mcit:NCTC10181_00593"/>
<dbReference type="PROSITE" id="PS51257">
    <property type="entry name" value="PROKAR_LIPOPROTEIN"/>
    <property type="match status" value="1"/>
</dbReference>
<dbReference type="InterPro" id="IPR054783">
    <property type="entry name" value="P60-like"/>
</dbReference>
<feature type="signal peptide" evidence="1">
    <location>
        <begin position="1"/>
        <end position="23"/>
    </location>
</feature>
<dbReference type="RefSeq" id="WP_129725539.1">
    <property type="nucleotide sequence ID" value="NZ_LR215036.1"/>
</dbReference>